<organism evidence="1 2">
    <name type="scientific">Flavobacterium humidisoli</name>
    <dbReference type="NCBI Taxonomy" id="2937442"/>
    <lineage>
        <taxon>Bacteria</taxon>
        <taxon>Pseudomonadati</taxon>
        <taxon>Bacteroidota</taxon>
        <taxon>Flavobacteriia</taxon>
        <taxon>Flavobacteriales</taxon>
        <taxon>Flavobacteriaceae</taxon>
        <taxon>Flavobacterium</taxon>
    </lineage>
</organism>
<dbReference type="Proteomes" id="UP000829998">
    <property type="component" value="Chromosome"/>
</dbReference>
<protein>
    <recommendedName>
        <fullName evidence="3">PcfK-like protein</fullName>
    </recommendedName>
</protein>
<sequence>MSKEAKMMFWVESELQTKFFNIAFLEDRSAAEVLREFMKSYINQSYQHNNNNPVDTPPVNTNLINDLTPDPEYRYNENGISPKKPSDEALELARRIINGEIDLPEFVQTKHIPEPVTDNNNKEECKSIVSPSVAPINLGYKPSKEELEQARRFLNGEIKVSEFIIK</sequence>
<evidence type="ECO:0000313" key="2">
    <source>
        <dbReference type="Proteomes" id="UP000829998"/>
    </source>
</evidence>
<gene>
    <name evidence="1" type="ORF">M0M44_10920</name>
</gene>
<proteinExistence type="predicted"/>
<evidence type="ECO:0000313" key="1">
    <source>
        <dbReference type="EMBL" id="UPZ17838.1"/>
    </source>
</evidence>
<keyword evidence="2" id="KW-1185">Reference proteome</keyword>
<evidence type="ECO:0008006" key="3">
    <source>
        <dbReference type="Google" id="ProtNLM"/>
    </source>
</evidence>
<dbReference type="RefSeq" id="WP_248729776.1">
    <property type="nucleotide sequence ID" value="NZ_CP096829.1"/>
</dbReference>
<accession>A0ABY4LZ67</accession>
<dbReference type="EMBL" id="CP096829">
    <property type="protein sequence ID" value="UPZ17838.1"/>
    <property type="molecule type" value="Genomic_DNA"/>
</dbReference>
<dbReference type="InterPro" id="IPR033788">
    <property type="entry name" value="VbhA-like"/>
</dbReference>
<name>A0ABY4LZ67_9FLAO</name>
<reference evidence="1 2" key="1">
    <citation type="submission" date="2022-04" db="EMBL/GenBank/DDBJ databases">
        <authorList>
            <person name="Ra J.-S."/>
            <person name="Kim S.-B."/>
        </authorList>
    </citation>
    <scope>NUCLEOTIDE SEQUENCE [LARGE SCALE GENOMIC DNA]</scope>
    <source>
        <strain evidence="1 2">MMS21-Er5</strain>
    </source>
</reference>
<dbReference type="CDD" id="cd11586">
    <property type="entry name" value="VbhA_like"/>
    <property type="match status" value="1"/>
</dbReference>